<evidence type="ECO:0000313" key="2">
    <source>
        <dbReference type="EMBL" id="TRZ14733.1"/>
    </source>
</evidence>
<evidence type="ECO:0000259" key="1">
    <source>
        <dbReference type="Pfam" id="PF23227"/>
    </source>
</evidence>
<gene>
    <name evidence="2" type="ORF">HGM15179_012368</name>
</gene>
<dbReference type="InterPro" id="IPR045206">
    <property type="entry name" value="Maestro_heat-like_prot"/>
</dbReference>
<dbReference type="Proteomes" id="UP000796761">
    <property type="component" value="Unassembled WGS sequence"/>
</dbReference>
<dbReference type="GO" id="GO:0005737">
    <property type="term" value="C:cytoplasm"/>
    <property type="evidence" value="ECO:0007669"/>
    <property type="project" value="TreeGrafter"/>
</dbReference>
<reference evidence="2" key="1">
    <citation type="submission" date="2019-04" db="EMBL/GenBank/DDBJ databases">
        <title>Genome assembly of Zosterops borbonicus 15179.</title>
        <authorList>
            <person name="Leroy T."/>
            <person name="Anselmetti Y."/>
            <person name="Tilak M.-K."/>
            <person name="Nabholz B."/>
        </authorList>
    </citation>
    <scope>NUCLEOTIDE SEQUENCE</scope>
    <source>
        <strain evidence="2">HGM_15179</strain>
        <tissue evidence="2">Muscle</tissue>
    </source>
</reference>
<proteinExistence type="predicted"/>
<keyword evidence="3" id="KW-1185">Reference proteome</keyword>
<dbReference type="InterPro" id="IPR055406">
    <property type="entry name" value="HEAT_Maestro"/>
</dbReference>
<accession>A0A8K1LID1</accession>
<dbReference type="PANTHER" id="PTHR23120:SF42">
    <property type="entry name" value="MAESTRO HEAT-LIKE REPEAT FAMILY MEMBER 3"/>
    <property type="match status" value="1"/>
</dbReference>
<dbReference type="OrthoDB" id="9421177at2759"/>
<organism evidence="2 3">
    <name type="scientific">Zosterops borbonicus</name>
    <dbReference type="NCBI Taxonomy" id="364589"/>
    <lineage>
        <taxon>Eukaryota</taxon>
        <taxon>Metazoa</taxon>
        <taxon>Chordata</taxon>
        <taxon>Craniata</taxon>
        <taxon>Vertebrata</taxon>
        <taxon>Euteleostomi</taxon>
        <taxon>Archelosauria</taxon>
        <taxon>Archosauria</taxon>
        <taxon>Dinosauria</taxon>
        <taxon>Saurischia</taxon>
        <taxon>Theropoda</taxon>
        <taxon>Coelurosauria</taxon>
        <taxon>Aves</taxon>
        <taxon>Neognathae</taxon>
        <taxon>Neoaves</taxon>
        <taxon>Telluraves</taxon>
        <taxon>Australaves</taxon>
        <taxon>Passeriformes</taxon>
        <taxon>Sylvioidea</taxon>
        <taxon>Zosteropidae</taxon>
        <taxon>Zosterops</taxon>
    </lineage>
</organism>
<dbReference type="AlphaFoldDB" id="A0A8K1LID1"/>
<dbReference type="PANTHER" id="PTHR23120">
    <property type="entry name" value="MAESTRO-RELATED HEAT DOMAIN-CONTAINING"/>
    <property type="match status" value="1"/>
</dbReference>
<dbReference type="EMBL" id="SWJQ01000412">
    <property type="protein sequence ID" value="TRZ14733.1"/>
    <property type="molecule type" value="Genomic_DNA"/>
</dbReference>
<protein>
    <recommendedName>
        <fullName evidence="1">Maestro/Maestro-like HEAT-repeats domain-containing protein</fullName>
    </recommendedName>
</protein>
<dbReference type="Pfam" id="PF23227">
    <property type="entry name" value="HEAT_MROH2B_C"/>
    <property type="match status" value="1"/>
</dbReference>
<name>A0A8K1LID1_9PASS</name>
<feature type="domain" description="Maestro/Maestro-like HEAT-repeats" evidence="1">
    <location>
        <begin position="43"/>
        <end position="150"/>
    </location>
</feature>
<comment type="caution">
    <text evidence="2">The sequence shown here is derived from an EMBL/GenBank/DDBJ whole genome shotgun (WGS) entry which is preliminary data.</text>
</comment>
<evidence type="ECO:0000313" key="3">
    <source>
        <dbReference type="Proteomes" id="UP000796761"/>
    </source>
</evidence>
<sequence length="159" mass="18297">MRRELGYMCSHVAFYLLQLLSREEPRWDLPFLAFLVEARWICSLDQNLLELLGDADGEVVGMSLSVLTNAFQKKDKIGKTTARLLAERLPWLFGNDNGHVQLLSIQLFQKLLGLVGDEGKKVLKRIVRQSLLPLFLHCHDGNRRVAKDQKYEGPEYPEF</sequence>